<evidence type="ECO:0000259" key="8">
    <source>
        <dbReference type="Pfam" id="PF03061"/>
    </source>
</evidence>
<evidence type="ECO:0000256" key="2">
    <source>
        <dbReference type="ARBA" id="ARBA00035880"/>
    </source>
</evidence>
<dbReference type="Pfam" id="PF03061">
    <property type="entry name" value="4HBT"/>
    <property type="match status" value="1"/>
</dbReference>
<dbReference type="NCBIfam" id="NF008675">
    <property type="entry name" value="PRK11688.1"/>
    <property type="match status" value="1"/>
</dbReference>
<organism evidence="9 10">
    <name type="scientific">Pulveribacter suum</name>
    <dbReference type="NCBI Taxonomy" id="2116657"/>
    <lineage>
        <taxon>Bacteria</taxon>
        <taxon>Pseudomonadati</taxon>
        <taxon>Pseudomonadota</taxon>
        <taxon>Betaproteobacteria</taxon>
        <taxon>Burkholderiales</taxon>
        <taxon>Comamonadaceae</taxon>
        <taxon>Pulveribacter</taxon>
    </lineage>
</organism>
<dbReference type="Gene3D" id="3.10.129.10">
    <property type="entry name" value="Hotdog Thioesterase"/>
    <property type="match status" value="1"/>
</dbReference>
<comment type="catalytic activity">
    <reaction evidence="3">
        <text>a long-chain fatty acyl-CoA + H2O = a long-chain fatty acid + CoA + H(+)</text>
        <dbReference type="Rhea" id="RHEA:67680"/>
        <dbReference type="ChEBI" id="CHEBI:15377"/>
        <dbReference type="ChEBI" id="CHEBI:15378"/>
        <dbReference type="ChEBI" id="CHEBI:57287"/>
        <dbReference type="ChEBI" id="CHEBI:57560"/>
        <dbReference type="ChEBI" id="CHEBI:83139"/>
    </reaction>
</comment>
<reference evidence="10" key="1">
    <citation type="submission" date="2018-03" db="EMBL/GenBank/DDBJ databases">
        <title>Genome sequencing of Melaminivora sp. strain SC2-7.</title>
        <authorList>
            <person name="Kim S.-J."/>
            <person name="Heo J."/>
            <person name="Ahn J.-H."/>
            <person name="Kwon S.-W."/>
        </authorList>
    </citation>
    <scope>NUCLEOTIDE SEQUENCE [LARGE SCALE GENOMIC DNA]</scope>
    <source>
        <strain evidence="10">SC2-7</strain>
    </source>
</reference>
<sequence length="161" mass="17448">MSSPNLTPAVAFEPEFIQGLTQIFEERIPFNRVLGLEITEVAPEQVTGRIAMRPELVGHFAYNRLHGGVISAGLDAIGGLAIMAAIGARHMEDAPLARLHRFSRLGTIDLRVDYLHAGIGEQFVLRGQVLRLGSRVANTRMEFLDGQGQLLATGAAAYIVS</sequence>
<dbReference type="PANTHER" id="PTHR43240">
    <property type="entry name" value="1,4-DIHYDROXY-2-NAPHTHOYL-COA THIOESTERASE 1"/>
    <property type="match status" value="1"/>
</dbReference>
<dbReference type="CDD" id="cd03443">
    <property type="entry name" value="PaaI_thioesterase"/>
    <property type="match status" value="1"/>
</dbReference>
<keyword evidence="1" id="KW-0378">Hydrolase</keyword>
<evidence type="ECO:0000256" key="6">
    <source>
        <dbReference type="ARBA" id="ARBA00040062"/>
    </source>
</evidence>
<comment type="catalytic activity">
    <reaction evidence="7">
        <text>a medium-chain fatty acyl-CoA + H2O = a medium-chain fatty acid + CoA + H(+)</text>
        <dbReference type="Rhea" id="RHEA:68184"/>
        <dbReference type="ChEBI" id="CHEBI:15377"/>
        <dbReference type="ChEBI" id="CHEBI:15378"/>
        <dbReference type="ChEBI" id="CHEBI:57287"/>
        <dbReference type="ChEBI" id="CHEBI:59558"/>
        <dbReference type="ChEBI" id="CHEBI:90546"/>
    </reaction>
</comment>
<dbReference type="RefSeq" id="WP_106847377.1">
    <property type="nucleotide sequence ID" value="NZ_CP027792.1"/>
</dbReference>
<evidence type="ECO:0000313" key="9">
    <source>
        <dbReference type="EMBL" id="AVP58829.1"/>
    </source>
</evidence>
<dbReference type="InterPro" id="IPR006683">
    <property type="entry name" value="Thioestr_dom"/>
</dbReference>
<evidence type="ECO:0000256" key="1">
    <source>
        <dbReference type="ARBA" id="ARBA00022801"/>
    </source>
</evidence>
<evidence type="ECO:0000256" key="3">
    <source>
        <dbReference type="ARBA" id="ARBA00036002"/>
    </source>
</evidence>
<dbReference type="InterPro" id="IPR029069">
    <property type="entry name" value="HotDog_dom_sf"/>
</dbReference>
<evidence type="ECO:0000313" key="10">
    <source>
        <dbReference type="Proteomes" id="UP000241829"/>
    </source>
</evidence>
<dbReference type="AlphaFoldDB" id="A0A2P1NP40"/>
<name>A0A2P1NP40_9BURK</name>
<evidence type="ECO:0000256" key="7">
    <source>
        <dbReference type="ARBA" id="ARBA00048062"/>
    </source>
</evidence>
<accession>A0A2P1NP40</accession>
<gene>
    <name evidence="9" type="ORF">C7H73_14900</name>
</gene>
<feature type="domain" description="Thioesterase" evidence="8">
    <location>
        <begin position="63"/>
        <end position="151"/>
    </location>
</feature>
<comment type="catalytic activity">
    <reaction evidence="2">
        <text>a fatty acyl-CoA + H2O = a fatty acid + CoA + H(+)</text>
        <dbReference type="Rhea" id="RHEA:16781"/>
        <dbReference type="ChEBI" id="CHEBI:15377"/>
        <dbReference type="ChEBI" id="CHEBI:15378"/>
        <dbReference type="ChEBI" id="CHEBI:28868"/>
        <dbReference type="ChEBI" id="CHEBI:57287"/>
        <dbReference type="ChEBI" id="CHEBI:77636"/>
        <dbReference type="EC" id="3.1.2.20"/>
    </reaction>
</comment>
<dbReference type="GO" id="GO:0047617">
    <property type="term" value="F:fatty acyl-CoA hydrolase activity"/>
    <property type="evidence" value="ECO:0007669"/>
    <property type="project" value="UniProtKB-EC"/>
</dbReference>
<evidence type="ECO:0000256" key="5">
    <source>
        <dbReference type="ARBA" id="ARBA00038894"/>
    </source>
</evidence>
<dbReference type="EC" id="3.1.2.20" evidence="5"/>
<protein>
    <recommendedName>
        <fullName evidence="6">Medium/long-chain acyl-CoA thioesterase YigI</fullName>
        <ecNumber evidence="5">3.1.2.20</ecNumber>
    </recommendedName>
</protein>
<dbReference type="EMBL" id="CP027792">
    <property type="protein sequence ID" value="AVP58829.1"/>
    <property type="molecule type" value="Genomic_DNA"/>
</dbReference>
<proteinExistence type="inferred from homology"/>
<dbReference type="KEGG" id="melm:C7H73_14900"/>
<dbReference type="Proteomes" id="UP000241829">
    <property type="component" value="Chromosome"/>
</dbReference>
<dbReference type="InterPro" id="IPR003736">
    <property type="entry name" value="PAAI_dom"/>
</dbReference>
<dbReference type="NCBIfam" id="TIGR00369">
    <property type="entry name" value="unchar_dom_1"/>
    <property type="match status" value="1"/>
</dbReference>
<dbReference type="SUPFAM" id="SSF54637">
    <property type="entry name" value="Thioesterase/thiol ester dehydrase-isomerase"/>
    <property type="match status" value="1"/>
</dbReference>
<evidence type="ECO:0000256" key="4">
    <source>
        <dbReference type="ARBA" id="ARBA00038381"/>
    </source>
</evidence>
<keyword evidence="10" id="KW-1185">Reference proteome</keyword>
<comment type="similarity">
    <text evidence="4">Belongs to the YigI thioesterase family.</text>
</comment>
<dbReference type="OrthoDB" id="9813158at2"/>
<dbReference type="PANTHER" id="PTHR43240:SF20">
    <property type="entry name" value="MEDIUM_LONG-CHAIN ACYL-COA THIOESTERASE YIGI"/>
    <property type="match status" value="1"/>
</dbReference>